<organism evidence="4 5">
    <name type="scientific">Elstera cyanobacteriorum</name>
    <dbReference type="NCBI Taxonomy" id="2022747"/>
    <lineage>
        <taxon>Bacteria</taxon>
        <taxon>Pseudomonadati</taxon>
        <taxon>Pseudomonadota</taxon>
        <taxon>Alphaproteobacteria</taxon>
        <taxon>Rhodospirillales</taxon>
        <taxon>Rhodospirillaceae</taxon>
        <taxon>Elstera</taxon>
    </lineage>
</organism>
<comment type="similarity">
    <text evidence="1">Belongs to the sulfotransferase 1 family.</text>
</comment>
<sequence length="272" mass="30451">MSGIYWLASYPKSGNTWLRLLLQSYRRGKAVVDINDMAEDGWSINSRTQFDEQIGLAASDLTDAEILAWWPSALKKWAQDHAEPAYLKTHAMCGPWEFTLGAVYLVRDPRDVALSLARHIDRSIDAAIEMMGTRNKLMSRSRYRLQPRLLESWGSWSQNVESWLAPMPFPVHVVSYESMRADPAAVLSGLLPVLGFPVDPAAVNVAVSATTLETLRAQEAEKGFVEAVGPNRFFGEGRVQGWRDRLTPAQVAQIEADHGPMMRRLGYLPADH</sequence>
<dbReference type="InterPro" id="IPR000863">
    <property type="entry name" value="Sulfotransferase_dom"/>
</dbReference>
<dbReference type="AlphaFoldDB" id="A0A255XXF0"/>
<dbReference type="PANTHER" id="PTHR11783">
    <property type="entry name" value="SULFOTRANSFERASE SULT"/>
    <property type="match status" value="1"/>
</dbReference>
<evidence type="ECO:0000256" key="2">
    <source>
        <dbReference type="ARBA" id="ARBA00022679"/>
    </source>
</evidence>
<dbReference type="OrthoDB" id="9804504at2"/>
<feature type="domain" description="Sulfotransferase" evidence="3">
    <location>
        <begin position="6"/>
        <end position="263"/>
    </location>
</feature>
<dbReference type="Proteomes" id="UP000216361">
    <property type="component" value="Unassembled WGS sequence"/>
</dbReference>
<dbReference type="InterPro" id="IPR027417">
    <property type="entry name" value="P-loop_NTPase"/>
</dbReference>
<gene>
    <name evidence="4" type="ORF">CHR90_01685</name>
</gene>
<dbReference type="Pfam" id="PF00685">
    <property type="entry name" value="Sulfotransfer_1"/>
    <property type="match status" value="1"/>
</dbReference>
<evidence type="ECO:0000259" key="3">
    <source>
        <dbReference type="Pfam" id="PF00685"/>
    </source>
</evidence>
<keyword evidence="2" id="KW-0808">Transferase</keyword>
<dbReference type="EMBL" id="NOXS01000021">
    <property type="protein sequence ID" value="OYQ21592.1"/>
    <property type="molecule type" value="Genomic_DNA"/>
</dbReference>
<comment type="caution">
    <text evidence="4">The sequence shown here is derived from an EMBL/GenBank/DDBJ whole genome shotgun (WGS) entry which is preliminary data.</text>
</comment>
<dbReference type="Gene3D" id="3.40.50.300">
    <property type="entry name" value="P-loop containing nucleotide triphosphate hydrolases"/>
    <property type="match status" value="1"/>
</dbReference>
<protein>
    <recommendedName>
        <fullName evidence="3">Sulfotransferase domain-containing protein</fullName>
    </recommendedName>
</protein>
<evidence type="ECO:0000256" key="1">
    <source>
        <dbReference type="ARBA" id="ARBA00005771"/>
    </source>
</evidence>
<accession>A0A255XXF0</accession>
<dbReference type="GO" id="GO:0008146">
    <property type="term" value="F:sulfotransferase activity"/>
    <property type="evidence" value="ECO:0007669"/>
    <property type="project" value="InterPro"/>
</dbReference>
<reference evidence="4 5" key="1">
    <citation type="submission" date="2017-07" db="EMBL/GenBank/DDBJ databases">
        <title>Elstera cyanobacteriorum sp. nov., a novel bacterium isolated from cyanobacterial aggregates in a eutrophic lake.</title>
        <authorList>
            <person name="Cai H."/>
        </authorList>
    </citation>
    <scope>NUCLEOTIDE SEQUENCE [LARGE SCALE GENOMIC DNA]</scope>
    <source>
        <strain evidence="4 5">TH019</strain>
    </source>
</reference>
<evidence type="ECO:0000313" key="4">
    <source>
        <dbReference type="EMBL" id="OYQ21592.1"/>
    </source>
</evidence>
<keyword evidence="5" id="KW-1185">Reference proteome</keyword>
<proteinExistence type="inferred from homology"/>
<dbReference type="SUPFAM" id="SSF52540">
    <property type="entry name" value="P-loop containing nucleoside triphosphate hydrolases"/>
    <property type="match status" value="1"/>
</dbReference>
<evidence type="ECO:0000313" key="5">
    <source>
        <dbReference type="Proteomes" id="UP000216361"/>
    </source>
</evidence>
<dbReference type="RefSeq" id="WP_094407091.1">
    <property type="nucleotide sequence ID" value="NZ_BMJZ01000010.1"/>
</dbReference>
<name>A0A255XXF0_9PROT</name>